<dbReference type="GO" id="GO:0005737">
    <property type="term" value="C:cytoplasm"/>
    <property type="evidence" value="ECO:0007669"/>
    <property type="project" value="UniProtKB-SubCell"/>
</dbReference>
<dbReference type="InterPro" id="IPR004446">
    <property type="entry name" value="Heptose_bisP_phosphatase"/>
</dbReference>
<evidence type="ECO:0000256" key="3">
    <source>
        <dbReference type="ARBA" id="ARBA00022490"/>
    </source>
</evidence>
<dbReference type="GO" id="GO:0005975">
    <property type="term" value="P:carbohydrate metabolic process"/>
    <property type="evidence" value="ECO:0007669"/>
    <property type="project" value="InterPro"/>
</dbReference>
<organism evidence="8 9">
    <name type="scientific">Nocardioides pocheonensis</name>
    <dbReference type="NCBI Taxonomy" id="661485"/>
    <lineage>
        <taxon>Bacteria</taxon>
        <taxon>Bacillati</taxon>
        <taxon>Actinomycetota</taxon>
        <taxon>Actinomycetes</taxon>
        <taxon>Propionibacteriales</taxon>
        <taxon>Nocardioidaceae</taxon>
        <taxon>Nocardioides</taxon>
    </lineage>
</organism>
<reference evidence="8 9" key="1">
    <citation type="submission" date="2018-11" db="EMBL/GenBank/DDBJ databases">
        <authorList>
            <person name="Li F."/>
        </authorList>
    </citation>
    <scope>NUCLEOTIDE SEQUENCE [LARGE SCALE GENOMIC DNA]</scope>
    <source>
        <strain evidence="8 9">Gsoil 818</strain>
    </source>
</reference>
<dbReference type="InterPro" id="IPR006543">
    <property type="entry name" value="Histidinol-phos"/>
</dbReference>
<dbReference type="Gene3D" id="3.40.50.1000">
    <property type="entry name" value="HAD superfamily/HAD-like"/>
    <property type="match status" value="1"/>
</dbReference>
<evidence type="ECO:0000256" key="1">
    <source>
        <dbReference type="ARBA" id="ARBA00004496"/>
    </source>
</evidence>
<dbReference type="InterPro" id="IPR023214">
    <property type="entry name" value="HAD_sf"/>
</dbReference>
<dbReference type="NCBIfam" id="TIGR01656">
    <property type="entry name" value="Histidinol-ppas"/>
    <property type="match status" value="1"/>
</dbReference>
<dbReference type="InterPro" id="IPR006549">
    <property type="entry name" value="HAD-SF_hydro_IIIA"/>
</dbReference>
<evidence type="ECO:0000313" key="8">
    <source>
        <dbReference type="EMBL" id="RNM13793.1"/>
    </source>
</evidence>
<evidence type="ECO:0000256" key="7">
    <source>
        <dbReference type="ARBA" id="ARBA00031828"/>
    </source>
</evidence>
<sequence>MAGRPAVFLDRDGVLVESTVTDGVPLPARRASDLRLIEGAAAACASLHGAGLALVVVTNQPDVARGSLAREDLDAMHVLLRDWLPVDEIVVCAHDDADDCTCRKPRPGMILDAAERMGIDLRRSVLVGDRWRDIEAARRAGISSVHIDWGHGEPLTSPADATFGSLEQAVHHILRVTGTDDLADEPEQQAHLNRS</sequence>
<dbReference type="AlphaFoldDB" id="A0A3N0GMV7"/>
<proteinExistence type="inferred from homology"/>
<evidence type="ECO:0000256" key="5">
    <source>
        <dbReference type="ARBA" id="ARBA00022801"/>
    </source>
</evidence>
<keyword evidence="5 8" id="KW-0378">Hydrolase</keyword>
<dbReference type="SUPFAM" id="SSF56784">
    <property type="entry name" value="HAD-like"/>
    <property type="match status" value="1"/>
</dbReference>
<comment type="caution">
    <text evidence="8">The sequence shown here is derived from an EMBL/GenBank/DDBJ whole genome shotgun (WGS) entry which is preliminary data.</text>
</comment>
<name>A0A3N0GMV7_9ACTN</name>
<dbReference type="PANTHER" id="PTHR42891">
    <property type="entry name" value="D-GLYCERO-BETA-D-MANNO-HEPTOSE-1,7-BISPHOSPHATE 7-PHOSPHATASE"/>
    <property type="match status" value="1"/>
</dbReference>
<comment type="subcellular location">
    <subcellularLocation>
        <location evidence="1">Cytoplasm</location>
    </subcellularLocation>
</comment>
<dbReference type="Proteomes" id="UP000279994">
    <property type="component" value="Unassembled WGS sequence"/>
</dbReference>
<dbReference type="RefSeq" id="WP_123223200.1">
    <property type="nucleotide sequence ID" value="NZ_RJSF01000040.1"/>
</dbReference>
<dbReference type="PANTHER" id="PTHR42891:SF1">
    <property type="entry name" value="D-GLYCERO-BETA-D-MANNO-HEPTOSE-1,7-BISPHOSPHATE 7-PHOSPHATASE"/>
    <property type="match status" value="1"/>
</dbReference>
<dbReference type="GO" id="GO:0016791">
    <property type="term" value="F:phosphatase activity"/>
    <property type="evidence" value="ECO:0007669"/>
    <property type="project" value="InterPro"/>
</dbReference>
<dbReference type="NCBIfam" id="TIGR01662">
    <property type="entry name" value="HAD-SF-IIIA"/>
    <property type="match status" value="1"/>
</dbReference>
<dbReference type="OrthoDB" id="9781367at2"/>
<evidence type="ECO:0000256" key="2">
    <source>
        <dbReference type="ARBA" id="ARBA00005628"/>
    </source>
</evidence>
<dbReference type="EMBL" id="RJSF01000040">
    <property type="protein sequence ID" value="RNM13793.1"/>
    <property type="molecule type" value="Genomic_DNA"/>
</dbReference>
<evidence type="ECO:0000313" key="9">
    <source>
        <dbReference type="Proteomes" id="UP000279994"/>
    </source>
</evidence>
<keyword evidence="3" id="KW-0963">Cytoplasm</keyword>
<comment type="similarity">
    <text evidence="2">Belongs to the GmhB family.</text>
</comment>
<keyword evidence="4" id="KW-0479">Metal-binding</keyword>
<evidence type="ECO:0000256" key="6">
    <source>
        <dbReference type="ARBA" id="ARBA00023277"/>
    </source>
</evidence>
<evidence type="ECO:0000256" key="4">
    <source>
        <dbReference type="ARBA" id="ARBA00022723"/>
    </source>
</evidence>
<dbReference type="Pfam" id="PF00702">
    <property type="entry name" value="Hydrolase"/>
    <property type="match status" value="1"/>
</dbReference>
<protein>
    <recommendedName>
        <fullName evidence="7">D,D-heptose 1,7-bisphosphate phosphatase</fullName>
    </recommendedName>
</protein>
<dbReference type="InterPro" id="IPR036412">
    <property type="entry name" value="HAD-like_sf"/>
</dbReference>
<dbReference type="GO" id="GO:0046872">
    <property type="term" value="F:metal ion binding"/>
    <property type="evidence" value="ECO:0007669"/>
    <property type="project" value="UniProtKB-KW"/>
</dbReference>
<keyword evidence="6" id="KW-0119">Carbohydrate metabolism</keyword>
<gene>
    <name evidence="8" type="ORF">EFL26_12545</name>
</gene>
<keyword evidence="9" id="KW-1185">Reference proteome</keyword>
<accession>A0A3N0GMV7</accession>